<evidence type="ECO:0000256" key="10">
    <source>
        <dbReference type="PIRSR" id="PIRSR601088-4"/>
    </source>
</evidence>
<keyword evidence="3 11" id="KW-0378">Hydrolase</keyword>
<proteinExistence type="inferred from homology"/>
<dbReference type="PANTHER" id="PTHR32092">
    <property type="entry name" value="6-PHOSPHO-BETA-GLUCOSIDASE-RELATED"/>
    <property type="match status" value="1"/>
</dbReference>
<accession>A0A0U2NP26</accession>
<dbReference type="Proteomes" id="UP000067523">
    <property type="component" value="Chromosome"/>
</dbReference>
<dbReference type="InterPro" id="IPR022616">
    <property type="entry name" value="Glyco_hydro_4_C"/>
</dbReference>
<feature type="binding site" evidence="8">
    <location>
        <position position="286"/>
    </location>
    <ligand>
        <name>substrate</name>
    </ligand>
</feature>
<feature type="binding site" evidence="8">
    <location>
        <position position="147"/>
    </location>
    <ligand>
        <name>substrate</name>
    </ligand>
</feature>
<feature type="binding site" evidence="8">
    <location>
        <position position="93"/>
    </location>
    <ligand>
        <name>substrate</name>
    </ligand>
</feature>
<evidence type="ECO:0000256" key="12">
    <source>
        <dbReference type="SAM" id="Phobius"/>
    </source>
</evidence>
<dbReference type="CDD" id="cd05298">
    <property type="entry name" value="GH4_GlvA_pagL_like"/>
    <property type="match status" value="1"/>
</dbReference>
<feature type="active site" description="Proton acceptor" evidence="7">
    <location>
        <position position="264"/>
    </location>
</feature>
<dbReference type="AlphaFoldDB" id="A0A0U2NP26"/>
<dbReference type="EMBL" id="CP013655">
    <property type="protein sequence ID" value="ALS36482.1"/>
    <property type="molecule type" value="Genomic_DNA"/>
</dbReference>
<evidence type="ECO:0000313" key="15">
    <source>
        <dbReference type="Proteomes" id="UP000067523"/>
    </source>
</evidence>
<dbReference type="InterPro" id="IPR015955">
    <property type="entry name" value="Lactate_DH/Glyco_Ohase_4_C"/>
</dbReference>
<dbReference type="Gene3D" id="3.40.50.720">
    <property type="entry name" value="NAD(P)-binding Rossmann-like Domain"/>
    <property type="match status" value="1"/>
</dbReference>
<organism evidence="14 15">
    <name type="scientific">Enterococcus rotai</name>
    <dbReference type="NCBI Taxonomy" id="118060"/>
    <lineage>
        <taxon>Bacteria</taxon>
        <taxon>Bacillati</taxon>
        <taxon>Bacillota</taxon>
        <taxon>Bacilli</taxon>
        <taxon>Lactobacillales</taxon>
        <taxon>Enterococcaceae</taxon>
        <taxon>Enterococcus</taxon>
    </lineage>
</organism>
<dbReference type="GO" id="GO:0016616">
    <property type="term" value="F:oxidoreductase activity, acting on the CH-OH group of donors, NAD or NADP as acceptor"/>
    <property type="evidence" value="ECO:0007669"/>
    <property type="project" value="InterPro"/>
</dbReference>
<dbReference type="RefSeq" id="WP_208929724.1">
    <property type="nucleotide sequence ID" value="NZ_CP013655.1"/>
</dbReference>
<feature type="site" description="Increases basicity of active site Tyr" evidence="10">
    <location>
        <position position="109"/>
    </location>
</feature>
<keyword evidence="2 9" id="KW-0479">Metal-binding</keyword>
<keyword evidence="12" id="KW-0812">Transmembrane</keyword>
<keyword evidence="15" id="KW-1185">Reference proteome</keyword>
<comment type="cofactor">
    <cofactor evidence="11">
        <name>NAD(+)</name>
        <dbReference type="ChEBI" id="CHEBI:57540"/>
    </cofactor>
    <text evidence="11">Binds 1 NAD(+) per subunit.</text>
</comment>
<keyword evidence="5 9" id="KW-0464">Manganese</keyword>
<keyword evidence="9" id="KW-0170">Cobalt</keyword>
<dbReference type="InterPro" id="IPR036291">
    <property type="entry name" value="NAD(P)-bd_dom_sf"/>
</dbReference>
<evidence type="ECO:0000256" key="1">
    <source>
        <dbReference type="ARBA" id="ARBA00010141"/>
    </source>
</evidence>
<name>A0A0U2NP26_9ENTE</name>
<evidence type="ECO:0000313" key="14">
    <source>
        <dbReference type="EMBL" id="ALS36482.1"/>
    </source>
</evidence>
<dbReference type="GO" id="GO:0046872">
    <property type="term" value="F:metal ion binding"/>
    <property type="evidence" value="ECO:0007669"/>
    <property type="project" value="UniProtKB-KW"/>
</dbReference>
<dbReference type="PROSITE" id="PS01324">
    <property type="entry name" value="GLYCOSYL_HYDROL_F4"/>
    <property type="match status" value="1"/>
</dbReference>
<keyword evidence="12" id="KW-1133">Transmembrane helix</keyword>
<gene>
    <name evidence="14" type="ORF">ATZ35_04695</name>
</gene>
<feature type="transmembrane region" description="Helical" evidence="12">
    <location>
        <begin position="6"/>
        <end position="24"/>
    </location>
</feature>
<keyword evidence="6 11" id="KW-0326">Glycosidase</keyword>
<reference evidence="15" key="1">
    <citation type="submission" date="2015-12" db="EMBL/GenBank/DDBJ databases">
        <authorList>
            <person name="Lauer A."/>
            <person name="Humrighouse B."/>
            <person name="Loparev V."/>
            <person name="Shewmaker P.L."/>
            <person name="Whitney A.M."/>
            <person name="McLaughlin R.W."/>
        </authorList>
    </citation>
    <scope>NUCLEOTIDE SEQUENCE [LARGE SCALE GENOMIC DNA]</scope>
    <source>
        <strain evidence="15">LMG 26678</strain>
    </source>
</reference>
<evidence type="ECO:0000256" key="9">
    <source>
        <dbReference type="PIRSR" id="PIRSR601088-3"/>
    </source>
</evidence>
<feature type="binding site" evidence="9">
    <location>
        <position position="169"/>
    </location>
    <ligand>
        <name>Mn(2+)</name>
        <dbReference type="ChEBI" id="CHEBI:29035"/>
    </ligand>
</feature>
<dbReference type="PRINTS" id="PR00732">
    <property type="entry name" value="GLHYDRLASE4"/>
</dbReference>
<comment type="similarity">
    <text evidence="1 11">Belongs to the glycosyl hydrolase 4 family.</text>
</comment>
<evidence type="ECO:0000256" key="6">
    <source>
        <dbReference type="ARBA" id="ARBA00023295"/>
    </source>
</evidence>
<dbReference type="PANTHER" id="PTHR32092:SF14">
    <property type="entry name" value="MALTOSE-6'-PHOSPHATE GLUCOSIDASE"/>
    <property type="match status" value="1"/>
</dbReference>
<keyword evidence="4 11" id="KW-0520">NAD</keyword>
<dbReference type="Pfam" id="PF11975">
    <property type="entry name" value="Glyco_hydro_4C"/>
    <property type="match status" value="1"/>
</dbReference>
<feature type="active site" description="Proton donor" evidence="7">
    <location>
        <position position="170"/>
    </location>
</feature>
<sequence>MKKFSVVIAGGGSTFTPGIVMMLLDNQDRFPLRTLKLYDNDEERQKTLGDALAILLREQAPEIDFSYTTDPEAAFSDVDFCMAHIRVGKYAMREKDEKVPLRHGVFGQETCGPGGIAYGMRSITGMLEIIDYMEKYSPECWMLNYSNPAAIVAEACRVLRPDSKVLNICDMPVGTLRRMSQIVGKTPAELEVRYFGLNHFGWWTSVKDKSGHEYIDQIRDYVAENGYLTQVEVDTQHTDPSWQETHRKAKDLLAVAPDYLPNTYLKYYLYPDYVLDHMMEHPEYTRSNEVMENREKHVFDHAKKITAQGSAEGIAFEIDAHASFIVDLARAIAFNTHERMVMIVENNGAIANFPDDAMVEVPCIVGNDGPEALTQGIIPQFQQALMFQQVTVEKLVVEAYAENSYQKMWQALTLSKTVPSAQVAKELLDDLISENGDYWPELH</sequence>
<dbReference type="KEGG" id="erx:ATZ35_04695"/>
<dbReference type="SUPFAM" id="SSF56327">
    <property type="entry name" value="LDH C-terminal domain-like"/>
    <property type="match status" value="1"/>
</dbReference>
<dbReference type="SUPFAM" id="SSF51735">
    <property type="entry name" value="NAD(P)-binding Rossmann-fold domains"/>
    <property type="match status" value="1"/>
</dbReference>
<protein>
    <submittedName>
        <fullName evidence="14">6-phospho-alpha-glucosidase</fullName>
    </submittedName>
</protein>
<dbReference type="InterPro" id="IPR001088">
    <property type="entry name" value="Glyco_hydro_4"/>
</dbReference>
<evidence type="ECO:0000256" key="7">
    <source>
        <dbReference type="PIRSR" id="PIRSR601088-1"/>
    </source>
</evidence>
<evidence type="ECO:0000256" key="11">
    <source>
        <dbReference type="RuleBase" id="RU361152"/>
    </source>
</evidence>
<evidence type="ECO:0000256" key="2">
    <source>
        <dbReference type="ARBA" id="ARBA00022723"/>
    </source>
</evidence>
<dbReference type="Gene3D" id="3.90.110.10">
    <property type="entry name" value="Lactate dehydrogenase/glycoside hydrolase, family 4, C-terminal"/>
    <property type="match status" value="1"/>
</dbReference>
<dbReference type="InterPro" id="IPR019802">
    <property type="entry name" value="GlycHydrolase_4_CS"/>
</dbReference>
<feature type="domain" description="Glycosyl hydrolase family 4 C-terminal" evidence="13">
    <location>
        <begin position="194"/>
        <end position="418"/>
    </location>
</feature>
<evidence type="ECO:0000256" key="4">
    <source>
        <dbReference type="ARBA" id="ARBA00023027"/>
    </source>
</evidence>
<keyword evidence="12" id="KW-0472">Membrane</keyword>
<dbReference type="Pfam" id="PF02056">
    <property type="entry name" value="Glyco_hydro_4"/>
    <property type="match status" value="1"/>
</dbReference>
<dbReference type="GO" id="GO:0004553">
    <property type="term" value="F:hydrolase activity, hydrolyzing O-glycosyl compounds"/>
    <property type="evidence" value="ECO:0007669"/>
    <property type="project" value="InterPro"/>
</dbReference>
<keyword evidence="9" id="KW-0533">Nickel</keyword>
<evidence type="ECO:0000256" key="3">
    <source>
        <dbReference type="ARBA" id="ARBA00022801"/>
    </source>
</evidence>
<dbReference type="STRING" id="118060.ATZ35_04695"/>
<evidence type="ECO:0000256" key="8">
    <source>
        <dbReference type="PIRSR" id="PIRSR601088-2"/>
    </source>
</evidence>
<keyword evidence="9" id="KW-0408">Iron</keyword>
<evidence type="ECO:0000256" key="5">
    <source>
        <dbReference type="ARBA" id="ARBA00023211"/>
    </source>
</evidence>
<feature type="binding site" evidence="9">
    <location>
        <position position="199"/>
    </location>
    <ligand>
        <name>Mn(2+)</name>
        <dbReference type="ChEBI" id="CHEBI:29035"/>
    </ligand>
</feature>
<dbReference type="GO" id="GO:0005975">
    <property type="term" value="P:carbohydrate metabolic process"/>
    <property type="evidence" value="ECO:0007669"/>
    <property type="project" value="InterPro"/>
</dbReference>
<evidence type="ECO:0000259" key="13">
    <source>
        <dbReference type="Pfam" id="PF11975"/>
    </source>
</evidence>